<evidence type="ECO:0000256" key="4">
    <source>
        <dbReference type="ARBA" id="ARBA00022679"/>
    </source>
</evidence>
<dbReference type="PANTHER" id="PTHR30606">
    <property type="entry name" value="LIPID A BIOSYNTHESIS LAUROYL ACYLTRANSFERASE"/>
    <property type="match status" value="1"/>
</dbReference>
<dbReference type="GO" id="GO:0016746">
    <property type="term" value="F:acyltransferase activity"/>
    <property type="evidence" value="ECO:0007669"/>
    <property type="project" value="UniProtKB-KW"/>
</dbReference>
<dbReference type="PANTHER" id="PTHR30606:SF10">
    <property type="entry name" value="PHOSPHATIDYLINOSITOL MANNOSIDE ACYLTRANSFERASE"/>
    <property type="match status" value="1"/>
</dbReference>
<proteinExistence type="predicted"/>
<evidence type="ECO:0000313" key="7">
    <source>
        <dbReference type="EMBL" id="XBH03390.1"/>
    </source>
</evidence>
<keyword evidence="3" id="KW-0997">Cell inner membrane</keyword>
<dbReference type="GO" id="GO:0009247">
    <property type="term" value="P:glycolipid biosynthetic process"/>
    <property type="evidence" value="ECO:0007669"/>
    <property type="project" value="UniProtKB-ARBA"/>
</dbReference>
<keyword evidence="5" id="KW-0472">Membrane</keyword>
<keyword evidence="2" id="KW-1003">Cell membrane</keyword>
<dbReference type="GO" id="GO:0005886">
    <property type="term" value="C:plasma membrane"/>
    <property type="evidence" value="ECO:0007669"/>
    <property type="project" value="UniProtKB-SubCell"/>
</dbReference>
<evidence type="ECO:0000256" key="3">
    <source>
        <dbReference type="ARBA" id="ARBA00022519"/>
    </source>
</evidence>
<protein>
    <submittedName>
        <fullName evidence="7">Lysophospholipid acyltransferase family protein</fullName>
    </submittedName>
</protein>
<reference evidence="7" key="1">
    <citation type="submission" date="2024-05" db="EMBL/GenBank/DDBJ databases">
        <title>Planctomycetes of the genus Singulisphaera possess chitinolytic capabilities.</title>
        <authorList>
            <person name="Ivanova A."/>
        </authorList>
    </citation>
    <scope>NUCLEOTIDE SEQUENCE</scope>
    <source>
        <strain evidence="7">Ch08T</strain>
    </source>
</reference>
<keyword evidence="6 7" id="KW-0012">Acyltransferase</keyword>
<evidence type="ECO:0000256" key="2">
    <source>
        <dbReference type="ARBA" id="ARBA00022475"/>
    </source>
</evidence>
<evidence type="ECO:0000256" key="6">
    <source>
        <dbReference type="ARBA" id="ARBA00023315"/>
    </source>
</evidence>
<evidence type="ECO:0000256" key="5">
    <source>
        <dbReference type="ARBA" id="ARBA00023136"/>
    </source>
</evidence>
<evidence type="ECO:0000256" key="1">
    <source>
        <dbReference type="ARBA" id="ARBA00004533"/>
    </source>
</evidence>
<dbReference type="InterPro" id="IPR004960">
    <property type="entry name" value="LipA_acyltrans"/>
</dbReference>
<accession>A0AAU7CE24</accession>
<name>A0AAU7CE24_9BACT</name>
<dbReference type="AlphaFoldDB" id="A0AAU7CE24"/>
<keyword evidence="4" id="KW-0808">Transferase</keyword>
<comment type="subcellular location">
    <subcellularLocation>
        <location evidence="1">Cell inner membrane</location>
    </subcellularLocation>
</comment>
<dbReference type="CDD" id="cd07984">
    <property type="entry name" value="LPLAT_LABLAT-like"/>
    <property type="match status" value="1"/>
</dbReference>
<gene>
    <name evidence="7" type="ORF">V5E97_34530</name>
</gene>
<dbReference type="Pfam" id="PF03279">
    <property type="entry name" value="Lip_A_acyltrans"/>
    <property type="match status" value="1"/>
</dbReference>
<sequence length="309" mass="35017">MERRMLNVRKQLLRTILPVFRYLPLPLASRMIAGIGRTEYHLISKLRLAYREAVGRARESLGCDWDIDSVSLDLAGNQVWWRTRDLLLDGVADNRADPMFLVTGRELLDSALEQGKGVILLTSHYGGHLLPAHWLARRGYTLRFFMERPRHVSKFLERQFESEGPLAQDKLFISRKGNANGSAGSILRASRALGAGMILYLAGDVRWTGAHTQQASFLGQKHQFSATWVNLAAMTGAPVVPIFCHMQPQGRYHVEFHPSFQIPNDALHNGESQVWVQRFLSLLEQEVRLHPSNSNEYFFWPTEDAVAAA</sequence>
<dbReference type="EMBL" id="CP155447">
    <property type="protein sequence ID" value="XBH03390.1"/>
    <property type="molecule type" value="Genomic_DNA"/>
</dbReference>
<dbReference type="RefSeq" id="WP_406696122.1">
    <property type="nucleotide sequence ID" value="NZ_CP155447.1"/>
</dbReference>
<organism evidence="7">
    <name type="scientific">Singulisphaera sp. Ch08</name>
    <dbReference type="NCBI Taxonomy" id="3120278"/>
    <lineage>
        <taxon>Bacteria</taxon>
        <taxon>Pseudomonadati</taxon>
        <taxon>Planctomycetota</taxon>
        <taxon>Planctomycetia</taxon>
        <taxon>Isosphaerales</taxon>
        <taxon>Isosphaeraceae</taxon>
        <taxon>Singulisphaera</taxon>
    </lineage>
</organism>